<sequence>MKDEKNRRTLSDLQLLILLAAGRFLIHLLTNNQYGFHRDALAFFCVKVCRSRGSKSGLKFALLVSPTAHHPQCRRWRSLQEQRGWALLAPPRGYPQ</sequence>
<dbReference type="AlphaFoldDB" id="A0A3B0V2T5"/>
<dbReference type="EMBL" id="UOEU01000174">
    <property type="protein sequence ID" value="VAW31179.1"/>
    <property type="molecule type" value="Genomic_DNA"/>
</dbReference>
<gene>
    <name evidence="1" type="ORF">MNBD_CHLOROFLEXI01-2410</name>
</gene>
<proteinExistence type="predicted"/>
<evidence type="ECO:0000313" key="1">
    <source>
        <dbReference type="EMBL" id="VAW31179.1"/>
    </source>
</evidence>
<organism evidence="1">
    <name type="scientific">hydrothermal vent metagenome</name>
    <dbReference type="NCBI Taxonomy" id="652676"/>
    <lineage>
        <taxon>unclassified sequences</taxon>
        <taxon>metagenomes</taxon>
        <taxon>ecological metagenomes</taxon>
    </lineage>
</organism>
<protein>
    <submittedName>
        <fullName evidence="1">Uncharacterized protein</fullName>
    </submittedName>
</protein>
<name>A0A3B0V2T5_9ZZZZ</name>
<reference evidence="1" key="1">
    <citation type="submission" date="2018-06" db="EMBL/GenBank/DDBJ databases">
        <authorList>
            <person name="Zhirakovskaya E."/>
        </authorList>
    </citation>
    <scope>NUCLEOTIDE SEQUENCE</scope>
</reference>
<accession>A0A3B0V2T5</accession>